<dbReference type="OrthoDB" id="1119958at2"/>
<dbReference type="EMBL" id="CP007451">
    <property type="protein sequence ID" value="AHW61131.1"/>
    <property type="molecule type" value="Genomic_DNA"/>
</dbReference>
<evidence type="ECO:0008006" key="5">
    <source>
        <dbReference type="Google" id="ProtNLM"/>
    </source>
</evidence>
<dbReference type="KEGG" id="dori:FH5T_20005"/>
<evidence type="ECO:0000313" key="2">
    <source>
        <dbReference type="EMBL" id="SET34237.1"/>
    </source>
</evidence>
<reference evidence="2 4" key="2">
    <citation type="submission" date="2016-10" db="EMBL/GenBank/DDBJ databases">
        <authorList>
            <person name="de Groot N.N."/>
        </authorList>
    </citation>
    <scope>NUCLEOTIDE SEQUENCE [LARGE SCALE GENOMIC DNA]</scope>
    <source>
        <strain evidence="2 4">DSM 25947</strain>
    </source>
</reference>
<dbReference type="SUPFAM" id="SSF51182">
    <property type="entry name" value="RmlC-like cupins"/>
    <property type="match status" value="1"/>
</dbReference>
<keyword evidence="3" id="KW-1185">Reference proteome</keyword>
<dbReference type="Gene3D" id="2.60.120.10">
    <property type="entry name" value="Jelly Rolls"/>
    <property type="match status" value="1"/>
</dbReference>
<dbReference type="Proteomes" id="UP000181981">
    <property type="component" value="Unassembled WGS sequence"/>
</dbReference>
<reference evidence="1 3" key="1">
    <citation type="submission" date="2014-03" db="EMBL/GenBank/DDBJ databases">
        <title>Complete genome sequence of a deeply braunched marine Bacteroidia bacterium Draconibacterium orientale type strain FH5T.</title>
        <authorList>
            <person name="Li X."/>
            <person name="Wang X."/>
            <person name="Xie Z."/>
            <person name="Du Z."/>
            <person name="Chen G."/>
        </authorList>
    </citation>
    <scope>NUCLEOTIDE SEQUENCE [LARGE SCALE GENOMIC DNA]</scope>
    <source>
        <strain evidence="1 3">FH5</strain>
    </source>
</reference>
<proteinExistence type="predicted"/>
<dbReference type="RefSeq" id="WP_038562434.1">
    <property type="nucleotide sequence ID" value="NZ_FOHT01000011.1"/>
</dbReference>
<dbReference type="STRING" id="1168034.FH5T_20005"/>
<dbReference type="AlphaFoldDB" id="X5E3D8"/>
<dbReference type="InterPro" id="IPR014710">
    <property type="entry name" value="RmlC-like_jellyroll"/>
</dbReference>
<dbReference type="InterPro" id="IPR011051">
    <property type="entry name" value="RmlC_Cupin_sf"/>
</dbReference>
<evidence type="ECO:0000313" key="4">
    <source>
        <dbReference type="Proteomes" id="UP000181981"/>
    </source>
</evidence>
<dbReference type="Proteomes" id="UP000023772">
    <property type="component" value="Chromosome"/>
</dbReference>
<name>X5E3D8_9BACT</name>
<accession>X5E3D8</accession>
<dbReference type="EMBL" id="FOHT01000011">
    <property type="protein sequence ID" value="SET34237.1"/>
    <property type="molecule type" value="Genomic_DNA"/>
</dbReference>
<evidence type="ECO:0000313" key="3">
    <source>
        <dbReference type="Proteomes" id="UP000023772"/>
    </source>
</evidence>
<dbReference type="HOGENOM" id="CLU_150462_0_0_10"/>
<sequence>MKIKKEDITVTMEAPGTIMRAMEGLGGFTVSYHELPEGTDFTPLLKGLANDSCHSPHWGYLFEGAIRAIYDDGKEELIEAGDAFYMPPGHTAIVEKDAKLFDFSPTKELNEVFENINKRIAELS</sequence>
<protein>
    <recommendedName>
        <fullName evidence="5">Cupin domain-containing protein</fullName>
    </recommendedName>
</protein>
<dbReference type="eggNOG" id="ENOG5032P93">
    <property type="taxonomic scope" value="Bacteria"/>
</dbReference>
<gene>
    <name evidence="1" type="ORF">FH5T_20005</name>
    <name evidence="2" type="ORF">SAMN05444285_1114</name>
</gene>
<organism evidence="2 4">
    <name type="scientific">Draconibacterium orientale</name>
    <dbReference type="NCBI Taxonomy" id="1168034"/>
    <lineage>
        <taxon>Bacteria</taxon>
        <taxon>Pseudomonadati</taxon>
        <taxon>Bacteroidota</taxon>
        <taxon>Bacteroidia</taxon>
        <taxon>Marinilabiliales</taxon>
        <taxon>Prolixibacteraceae</taxon>
        <taxon>Draconibacterium</taxon>
    </lineage>
</organism>
<evidence type="ECO:0000313" key="1">
    <source>
        <dbReference type="EMBL" id="AHW61131.1"/>
    </source>
</evidence>